<evidence type="ECO:0008006" key="3">
    <source>
        <dbReference type="Google" id="ProtNLM"/>
    </source>
</evidence>
<dbReference type="AlphaFoldDB" id="A0A4V2FSV4"/>
<gene>
    <name evidence="1" type="ORF">EV201_0390</name>
</gene>
<sequence>MKQAFNNFIYVGESVNIQKAIFQHIKGIFPPNLSFIHEIAQVLGISYESSYRRIRSDKVLSFEELYKLCAHFRISVDSFCGAPINKVVL</sequence>
<dbReference type="Proteomes" id="UP000293562">
    <property type="component" value="Unassembled WGS sequence"/>
</dbReference>
<comment type="caution">
    <text evidence="1">The sequence shown here is derived from an EMBL/GenBank/DDBJ whole genome shotgun (WGS) entry which is preliminary data.</text>
</comment>
<keyword evidence="2" id="KW-1185">Reference proteome</keyword>
<evidence type="ECO:0000313" key="2">
    <source>
        <dbReference type="Proteomes" id="UP000293562"/>
    </source>
</evidence>
<protein>
    <recommendedName>
        <fullName evidence="3">Cro/C1-type helix-turn-helix DNA-binding protein</fullName>
    </recommendedName>
</protein>
<reference evidence="1 2" key="1">
    <citation type="submission" date="2019-02" db="EMBL/GenBank/DDBJ databases">
        <title>Genomic Encyclopedia of Type Strains, Phase IV (KMG-IV): sequencing the most valuable type-strain genomes for metagenomic binning, comparative biology and taxonomic classification.</title>
        <authorList>
            <person name="Goeker M."/>
        </authorList>
    </citation>
    <scope>NUCLEOTIDE SEQUENCE [LARGE SCALE GENOMIC DNA]</scope>
    <source>
        <strain evidence="1 2">DSM 28825</strain>
    </source>
</reference>
<dbReference type="EMBL" id="SHKN01000001">
    <property type="protein sequence ID" value="RZT95765.1"/>
    <property type="molecule type" value="Genomic_DNA"/>
</dbReference>
<evidence type="ECO:0000313" key="1">
    <source>
        <dbReference type="EMBL" id="RZT95765.1"/>
    </source>
</evidence>
<organism evidence="1 2">
    <name type="scientific">Ancylomarina subtilis</name>
    <dbReference type="NCBI Taxonomy" id="1639035"/>
    <lineage>
        <taxon>Bacteria</taxon>
        <taxon>Pseudomonadati</taxon>
        <taxon>Bacteroidota</taxon>
        <taxon>Bacteroidia</taxon>
        <taxon>Marinilabiliales</taxon>
        <taxon>Marinifilaceae</taxon>
        <taxon>Ancylomarina</taxon>
    </lineage>
</organism>
<name>A0A4V2FSV4_9BACT</name>
<proteinExistence type="predicted"/>
<accession>A0A4V2FSV4</accession>